<dbReference type="PANTHER" id="PTHR30292:SF0">
    <property type="entry name" value="5-OXOPROLINASE SUBUNIT A"/>
    <property type="match status" value="1"/>
</dbReference>
<evidence type="ECO:0000313" key="3">
    <source>
        <dbReference type="Proteomes" id="UP000273982"/>
    </source>
</evidence>
<dbReference type="InterPro" id="IPR005501">
    <property type="entry name" value="LamB/YcsF/PxpA-like"/>
</dbReference>
<dbReference type="GO" id="GO:0017168">
    <property type="term" value="F:5-oxoprolinase (ATP-hydrolyzing) activity"/>
    <property type="evidence" value="ECO:0007669"/>
    <property type="project" value="UniProtKB-UniRule"/>
</dbReference>
<reference evidence="2 3" key="1">
    <citation type="submission" date="2018-11" db="EMBL/GenBank/DDBJ databases">
        <title>Genome squencing of methanotrophic bacteria isolated from alkaline groundwater in Korea.</title>
        <authorList>
            <person name="Nguyen L.N."/>
        </authorList>
    </citation>
    <scope>NUCLEOTIDE SEQUENCE [LARGE SCALE GENOMIC DNA]</scope>
    <source>
        <strain evidence="2 3">GW6</strain>
    </source>
</reference>
<dbReference type="HAMAP" id="MF_00691">
    <property type="entry name" value="PxpA"/>
    <property type="match status" value="1"/>
</dbReference>
<gene>
    <name evidence="1" type="primary">pxpA</name>
    <name evidence="2" type="ORF">EHO51_11710</name>
</gene>
<dbReference type="Proteomes" id="UP000273982">
    <property type="component" value="Chromosome"/>
</dbReference>
<dbReference type="Pfam" id="PF03746">
    <property type="entry name" value="LamB_YcsF"/>
    <property type="match status" value="1"/>
</dbReference>
<accession>A0A3G8M6H4</accession>
<dbReference type="CDD" id="cd10787">
    <property type="entry name" value="LamB_YcsF_like"/>
    <property type="match status" value="1"/>
</dbReference>
<keyword evidence="1" id="KW-0378">Hydrolase</keyword>
<keyword evidence="1" id="KW-0067">ATP-binding</keyword>
<evidence type="ECO:0000313" key="2">
    <source>
        <dbReference type="EMBL" id="AZG77347.1"/>
    </source>
</evidence>
<comment type="similarity">
    <text evidence="1">Belongs to the LamB/PxpA family.</text>
</comment>
<dbReference type="GO" id="GO:0005975">
    <property type="term" value="P:carbohydrate metabolic process"/>
    <property type="evidence" value="ECO:0007669"/>
    <property type="project" value="InterPro"/>
</dbReference>
<evidence type="ECO:0000256" key="1">
    <source>
        <dbReference type="HAMAP-Rule" id="MF_00691"/>
    </source>
</evidence>
<dbReference type="PANTHER" id="PTHR30292">
    <property type="entry name" value="UNCHARACTERIZED PROTEIN YBGL-RELATED"/>
    <property type="match status" value="1"/>
</dbReference>
<protein>
    <recommendedName>
        <fullName evidence="1">5-oxoprolinase subunit A</fullName>
        <shortName evidence="1">5-OPase subunit A</shortName>
        <ecNumber evidence="1">3.5.2.9</ecNumber>
    </recommendedName>
    <alternativeName>
        <fullName evidence="1">5-oxoprolinase (ATP-hydrolyzing) subunit A</fullName>
    </alternativeName>
</protein>
<comment type="catalytic activity">
    <reaction evidence="1">
        <text>5-oxo-L-proline + ATP + 2 H2O = L-glutamate + ADP + phosphate + H(+)</text>
        <dbReference type="Rhea" id="RHEA:10348"/>
        <dbReference type="ChEBI" id="CHEBI:15377"/>
        <dbReference type="ChEBI" id="CHEBI:15378"/>
        <dbReference type="ChEBI" id="CHEBI:29985"/>
        <dbReference type="ChEBI" id="CHEBI:30616"/>
        <dbReference type="ChEBI" id="CHEBI:43474"/>
        <dbReference type="ChEBI" id="CHEBI:58402"/>
        <dbReference type="ChEBI" id="CHEBI:456216"/>
        <dbReference type="EC" id="3.5.2.9"/>
    </reaction>
</comment>
<dbReference type="InterPro" id="IPR011330">
    <property type="entry name" value="Glyco_hydro/deAcase_b/a-brl"/>
</dbReference>
<keyword evidence="1" id="KW-0547">Nucleotide-binding</keyword>
<dbReference type="NCBIfam" id="NF003816">
    <property type="entry name" value="PRK05406.1-5"/>
    <property type="match status" value="1"/>
</dbReference>
<dbReference type="Gene3D" id="3.20.20.370">
    <property type="entry name" value="Glycoside hydrolase/deacetylase"/>
    <property type="match status" value="1"/>
</dbReference>
<organism evidence="2 3">
    <name type="scientific">Methylocystis rosea</name>
    <dbReference type="NCBI Taxonomy" id="173366"/>
    <lineage>
        <taxon>Bacteria</taxon>
        <taxon>Pseudomonadati</taxon>
        <taxon>Pseudomonadota</taxon>
        <taxon>Alphaproteobacteria</taxon>
        <taxon>Hyphomicrobiales</taxon>
        <taxon>Methylocystaceae</taxon>
        <taxon>Methylocystis</taxon>
    </lineage>
</organism>
<sequence length="258" mass="27042">MTSASRVIDLNADLGEGFGHWRMGDDDAMLDIVTSANVACGFHAGDPDIMATTFARAKEKGVAVGAHVAFPDLAGFGRRSLPMSAREIERAVAYQLGAAQALAVLSGHRITHVKAHGALANIAERDADVANAIARAVRGVDPSLALLAIALSEQTHAGARAGLPVVNEIFADRAYTDDGRLQPRSEEGAVIEDIDRACARVRDMLASGGLRTISGKLLPTQIDSVCVHGDSPLAVEMARRLRAALEGDGCKLRAFAGV</sequence>
<dbReference type="GO" id="GO:0005524">
    <property type="term" value="F:ATP binding"/>
    <property type="evidence" value="ECO:0007669"/>
    <property type="project" value="UniProtKB-UniRule"/>
</dbReference>
<name>A0A3G8M6H4_9HYPH</name>
<dbReference type="KEGG" id="mros:EHO51_11710"/>
<comment type="subunit">
    <text evidence="1">Forms a complex composed of PxpA, PxpB and PxpC.</text>
</comment>
<comment type="function">
    <text evidence="1">Catalyzes the cleavage of 5-oxoproline to form L-glutamate coupled to the hydrolysis of ATP to ADP and inorganic phosphate.</text>
</comment>
<dbReference type="SUPFAM" id="SSF88713">
    <property type="entry name" value="Glycoside hydrolase/deacetylase"/>
    <property type="match status" value="1"/>
</dbReference>
<dbReference type="EC" id="3.5.2.9" evidence="1"/>
<proteinExistence type="inferred from homology"/>
<dbReference type="RefSeq" id="WP_124739048.1">
    <property type="nucleotide sequence ID" value="NZ_CP034086.1"/>
</dbReference>
<dbReference type="NCBIfam" id="NF003814">
    <property type="entry name" value="PRK05406.1-3"/>
    <property type="match status" value="1"/>
</dbReference>
<dbReference type="EMBL" id="CP034086">
    <property type="protein sequence ID" value="AZG77347.1"/>
    <property type="molecule type" value="Genomic_DNA"/>
</dbReference>
<dbReference type="AlphaFoldDB" id="A0A3G8M6H4"/>